<name>A0A4R3MQT9_9FIRM</name>
<dbReference type="EMBL" id="SMAL01000002">
    <property type="protein sequence ID" value="TCT16276.1"/>
    <property type="molecule type" value="Genomic_DNA"/>
</dbReference>
<evidence type="ECO:0000313" key="1">
    <source>
        <dbReference type="EMBL" id="TCT16276.1"/>
    </source>
</evidence>
<sequence length="302" mass="34763">MEKNKLTYILSVPERTIKSVVSIGTGMTSLLTNLLLPSIVKDSITYRVTFGMLQQFLIEKVAQVEQKEKNIQLKDHYMIRKTAGSIIEGIGLISVRFSPVWMLAILSDISGGSKVYVKRLMEDLKKCGLIEQEVNYENIYDLLEGVNRFSNIGVNAIDMPPISAKDFNEFKKSLVTEFSHDKNASQKMYKALEKVYKRMEEVSEKEKMSLKKLNGAMTIDLMLKTSKKGLDITRVTTKTSIDMIYEVIIKNYMDSLDKVNRIGKRKYLIEHMTPFMKQFKDHYKKDKKTITEKVFGCFTKSK</sequence>
<protein>
    <submittedName>
        <fullName evidence="1">Uncharacterized protein</fullName>
    </submittedName>
</protein>
<dbReference type="RefSeq" id="WP_132250553.1">
    <property type="nucleotide sequence ID" value="NZ_SMAL01000002.1"/>
</dbReference>
<keyword evidence="2" id="KW-1185">Reference proteome</keyword>
<accession>A0A4R3MQT9</accession>
<dbReference type="Proteomes" id="UP000294902">
    <property type="component" value="Unassembled WGS sequence"/>
</dbReference>
<organism evidence="1 2">
    <name type="scientific">Natranaerovirga pectinivora</name>
    <dbReference type="NCBI Taxonomy" id="682400"/>
    <lineage>
        <taxon>Bacteria</taxon>
        <taxon>Bacillati</taxon>
        <taxon>Bacillota</taxon>
        <taxon>Clostridia</taxon>
        <taxon>Lachnospirales</taxon>
        <taxon>Natranaerovirgaceae</taxon>
        <taxon>Natranaerovirga</taxon>
    </lineage>
</organism>
<dbReference type="AlphaFoldDB" id="A0A4R3MQT9"/>
<evidence type="ECO:0000313" key="2">
    <source>
        <dbReference type="Proteomes" id="UP000294902"/>
    </source>
</evidence>
<comment type="caution">
    <text evidence="1">The sequence shown here is derived from an EMBL/GenBank/DDBJ whole genome shotgun (WGS) entry which is preliminary data.</text>
</comment>
<gene>
    <name evidence="1" type="ORF">EDC18_102293</name>
</gene>
<reference evidence="1 2" key="1">
    <citation type="submission" date="2019-03" db="EMBL/GenBank/DDBJ databases">
        <title>Genomic Encyclopedia of Type Strains, Phase IV (KMG-IV): sequencing the most valuable type-strain genomes for metagenomic binning, comparative biology and taxonomic classification.</title>
        <authorList>
            <person name="Goeker M."/>
        </authorList>
    </citation>
    <scope>NUCLEOTIDE SEQUENCE [LARGE SCALE GENOMIC DNA]</scope>
    <source>
        <strain evidence="1 2">DSM 24629</strain>
    </source>
</reference>
<proteinExistence type="predicted"/>